<dbReference type="CDD" id="cd01574">
    <property type="entry name" value="PBP1_LacI"/>
    <property type="match status" value="1"/>
</dbReference>
<dbReference type="Pfam" id="PF00356">
    <property type="entry name" value="LacI"/>
    <property type="match status" value="1"/>
</dbReference>
<evidence type="ECO:0000259" key="4">
    <source>
        <dbReference type="PROSITE" id="PS50932"/>
    </source>
</evidence>
<dbReference type="InterPro" id="IPR000843">
    <property type="entry name" value="HTH_LacI"/>
</dbReference>
<dbReference type="OrthoDB" id="9798934at2"/>
<feature type="domain" description="HTH lacI-type" evidence="4">
    <location>
        <begin position="3"/>
        <end position="57"/>
    </location>
</feature>
<dbReference type="CDD" id="cd01392">
    <property type="entry name" value="HTH_LacI"/>
    <property type="match status" value="1"/>
</dbReference>
<dbReference type="RefSeq" id="WP_107299455.1">
    <property type="nucleotide sequence ID" value="NZ_PYMB01000009.1"/>
</dbReference>
<gene>
    <name evidence="5" type="ORF">C9J01_17625</name>
</gene>
<keyword evidence="3" id="KW-0804">Transcription</keyword>
<evidence type="ECO:0000256" key="3">
    <source>
        <dbReference type="ARBA" id="ARBA00023163"/>
    </source>
</evidence>
<dbReference type="SMART" id="SM00354">
    <property type="entry name" value="HTH_LACI"/>
    <property type="match status" value="1"/>
</dbReference>
<dbReference type="Gene3D" id="3.40.50.2300">
    <property type="match status" value="2"/>
</dbReference>
<dbReference type="GO" id="GO:0003700">
    <property type="term" value="F:DNA-binding transcription factor activity"/>
    <property type="evidence" value="ECO:0007669"/>
    <property type="project" value="TreeGrafter"/>
</dbReference>
<comment type="caution">
    <text evidence="5">The sequence shown here is derived from an EMBL/GenBank/DDBJ whole genome shotgun (WGS) entry which is preliminary data.</text>
</comment>
<evidence type="ECO:0000313" key="6">
    <source>
        <dbReference type="Proteomes" id="UP000241346"/>
    </source>
</evidence>
<dbReference type="InterPro" id="IPR010982">
    <property type="entry name" value="Lambda_DNA-bd_dom_sf"/>
</dbReference>
<protein>
    <submittedName>
        <fullName evidence="5">LacI family transcriptional regulator</fullName>
    </submittedName>
</protein>
<dbReference type="Pfam" id="PF13377">
    <property type="entry name" value="Peripla_BP_3"/>
    <property type="match status" value="1"/>
</dbReference>
<dbReference type="EMBL" id="PYMB01000009">
    <property type="protein sequence ID" value="PSW10819.1"/>
    <property type="molecule type" value="Genomic_DNA"/>
</dbReference>
<dbReference type="PANTHER" id="PTHR30146:SF153">
    <property type="entry name" value="LACTOSE OPERON REPRESSOR"/>
    <property type="match status" value="1"/>
</dbReference>
<dbReference type="InterPro" id="IPR028082">
    <property type="entry name" value="Peripla_BP_I"/>
</dbReference>
<dbReference type="PROSITE" id="PS50932">
    <property type="entry name" value="HTH_LACI_2"/>
    <property type="match status" value="1"/>
</dbReference>
<accession>A0A2T3NAP5</accession>
<dbReference type="AlphaFoldDB" id="A0A2T3NAP5"/>
<reference evidence="5 6" key="1">
    <citation type="submission" date="2018-03" db="EMBL/GenBank/DDBJ databases">
        <title>Whole genome sequencing of Histamine producing bacteria.</title>
        <authorList>
            <person name="Butler K."/>
        </authorList>
    </citation>
    <scope>NUCLEOTIDE SEQUENCE [LARGE SCALE GENOMIC DNA]</scope>
    <source>
        <strain evidence="5 6">DSM 19138</strain>
    </source>
</reference>
<dbReference type="Proteomes" id="UP000241346">
    <property type="component" value="Unassembled WGS sequence"/>
</dbReference>
<dbReference type="SUPFAM" id="SSF53822">
    <property type="entry name" value="Periplasmic binding protein-like I"/>
    <property type="match status" value="1"/>
</dbReference>
<organism evidence="5 6">
    <name type="scientific">Photobacterium rosenbergii</name>
    <dbReference type="NCBI Taxonomy" id="294936"/>
    <lineage>
        <taxon>Bacteria</taxon>
        <taxon>Pseudomonadati</taxon>
        <taxon>Pseudomonadota</taxon>
        <taxon>Gammaproteobacteria</taxon>
        <taxon>Vibrionales</taxon>
        <taxon>Vibrionaceae</taxon>
        <taxon>Photobacterium</taxon>
    </lineage>
</organism>
<dbReference type="PRINTS" id="PR00036">
    <property type="entry name" value="HTHLACI"/>
</dbReference>
<keyword evidence="1" id="KW-0805">Transcription regulation</keyword>
<evidence type="ECO:0000313" key="5">
    <source>
        <dbReference type="EMBL" id="PSW10819.1"/>
    </source>
</evidence>
<sequence length="351" mass="37891">MTATFKDVARLAGVSTQTVSRVTNGAENVSSKTRERVLAAIEELGYIPNKAAQALKVQNKIIGLITLDMAFHGAAMIANGVRLQAHDAGYTLAISAVDKLDDQDIESAVRELIAQQVESIIINAPVSSELASELVQKYTKVKLLFIDVPDGTQVNAVCSANGKGAKQGAKLLLEHGRTQPVLLTGPNASYASQQRTQIWQDVFASHHIGIVAQYEGDWSASSGYQTMRQAIVQNRHFDCVLVANDQMALGALRALNEMGIDVPGSVSVIGFDGTEDSAFFTPPLTTIKQDFKLLGQTAVNKLLTAPADQVDITHIDVTLIERESTAAQHKGKEHIQQAKQLLDKALRLLDQ</sequence>
<dbReference type="SUPFAM" id="SSF47413">
    <property type="entry name" value="lambda repressor-like DNA-binding domains"/>
    <property type="match status" value="1"/>
</dbReference>
<dbReference type="PANTHER" id="PTHR30146">
    <property type="entry name" value="LACI-RELATED TRANSCRIPTIONAL REPRESSOR"/>
    <property type="match status" value="1"/>
</dbReference>
<dbReference type="Gene3D" id="1.10.260.40">
    <property type="entry name" value="lambda repressor-like DNA-binding domains"/>
    <property type="match status" value="1"/>
</dbReference>
<dbReference type="InterPro" id="IPR046335">
    <property type="entry name" value="LacI/GalR-like_sensor"/>
</dbReference>
<name>A0A2T3NAP5_9GAMM</name>
<evidence type="ECO:0000256" key="1">
    <source>
        <dbReference type="ARBA" id="ARBA00023015"/>
    </source>
</evidence>
<dbReference type="NCBIfam" id="NF007075">
    <property type="entry name" value="PRK09526.1"/>
    <property type="match status" value="1"/>
</dbReference>
<dbReference type="GO" id="GO:0000976">
    <property type="term" value="F:transcription cis-regulatory region binding"/>
    <property type="evidence" value="ECO:0007669"/>
    <property type="project" value="TreeGrafter"/>
</dbReference>
<proteinExistence type="predicted"/>
<keyword evidence="2" id="KW-0238">DNA-binding</keyword>
<evidence type="ECO:0000256" key="2">
    <source>
        <dbReference type="ARBA" id="ARBA00023125"/>
    </source>
</evidence>